<dbReference type="OrthoDB" id="5800476at2759"/>
<gene>
    <name evidence="1" type="ORF">Gohar_004798</name>
</gene>
<reference evidence="1 2" key="1">
    <citation type="journal article" date="2019" name="Genome Biol. Evol.">
        <title>Insights into the evolution of the New World diploid cottons (Gossypium, subgenus Houzingenia) based on genome sequencing.</title>
        <authorList>
            <person name="Grover C.E."/>
            <person name="Arick M.A. 2nd"/>
            <person name="Thrash A."/>
            <person name="Conover J.L."/>
            <person name="Sanders W.S."/>
            <person name="Peterson D.G."/>
            <person name="Frelichowski J.E."/>
            <person name="Scheffler J.A."/>
            <person name="Scheffler B.E."/>
            <person name="Wendel J.F."/>
        </authorList>
    </citation>
    <scope>NUCLEOTIDE SEQUENCE [LARGE SCALE GENOMIC DNA]</scope>
    <source>
        <strain evidence="1">0</strain>
        <tissue evidence="1">Leaf</tissue>
    </source>
</reference>
<evidence type="ECO:0000313" key="2">
    <source>
        <dbReference type="Proteomes" id="UP000593560"/>
    </source>
</evidence>
<organism evidence="1 2">
    <name type="scientific">Gossypium harknessii</name>
    <dbReference type="NCBI Taxonomy" id="34285"/>
    <lineage>
        <taxon>Eukaryota</taxon>
        <taxon>Viridiplantae</taxon>
        <taxon>Streptophyta</taxon>
        <taxon>Embryophyta</taxon>
        <taxon>Tracheophyta</taxon>
        <taxon>Spermatophyta</taxon>
        <taxon>Magnoliopsida</taxon>
        <taxon>eudicotyledons</taxon>
        <taxon>Gunneridae</taxon>
        <taxon>Pentapetalae</taxon>
        <taxon>rosids</taxon>
        <taxon>malvids</taxon>
        <taxon>Malvales</taxon>
        <taxon>Malvaceae</taxon>
        <taxon>Malvoideae</taxon>
        <taxon>Gossypium</taxon>
    </lineage>
</organism>
<comment type="caution">
    <text evidence="1">The sequence shown here is derived from an EMBL/GenBank/DDBJ whole genome shotgun (WGS) entry which is preliminary data.</text>
</comment>
<name>A0A7J9H6C6_9ROSI</name>
<dbReference type="Proteomes" id="UP000593560">
    <property type="component" value="Unassembled WGS sequence"/>
</dbReference>
<evidence type="ECO:0000313" key="1">
    <source>
        <dbReference type="EMBL" id="MBA0805272.1"/>
    </source>
</evidence>
<sequence>MVLPLPACYKPILQAHLNRCLVQGNTLLSVYSILSLSRDIWGFLFPSLFTVYPFLAI</sequence>
<proteinExistence type="predicted"/>
<keyword evidence="2" id="KW-1185">Reference proteome</keyword>
<protein>
    <submittedName>
        <fullName evidence="1">Uncharacterized protein</fullName>
    </submittedName>
</protein>
<dbReference type="EMBL" id="JABFAD010000008">
    <property type="protein sequence ID" value="MBA0805272.1"/>
    <property type="molecule type" value="Genomic_DNA"/>
</dbReference>
<dbReference type="AlphaFoldDB" id="A0A7J9H6C6"/>
<accession>A0A7J9H6C6</accession>